<feature type="compositionally biased region" description="Low complexity" evidence="1">
    <location>
        <begin position="21"/>
        <end position="47"/>
    </location>
</feature>
<feature type="region of interest" description="Disordered" evidence="1">
    <location>
        <begin position="1"/>
        <end position="52"/>
    </location>
</feature>
<gene>
    <name evidence="2" type="ORF">TCAL_14617</name>
</gene>
<reference evidence="2 3" key="1">
    <citation type="journal article" date="2018" name="Nat. Ecol. Evol.">
        <title>Genomic signatures of mitonuclear coevolution across populations of Tigriopus californicus.</title>
        <authorList>
            <person name="Barreto F.S."/>
            <person name="Watson E.T."/>
            <person name="Lima T.G."/>
            <person name="Willett C.S."/>
            <person name="Edmands S."/>
            <person name="Li W."/>
            <person name="Burton R.S."/>
        </authorList>
    </citation>
    <scope>NUCLEOTIDE SEQUENCE [LARGE SCALE GENOMIC DNA]</scope>
    <source>
        <strain evidence="2 3">San Diego</strain>
    </source>
</reference>
<sequence length="264" mass="29558">MRTDHPETQACLEYSTQNTKSCSSSDVEVCSESSSSGSDSEYSLPSENTQSKMKNPFSFAMMTSSASASNASSSSSFSSTCSNVTSSPTKRNEEREKLVNVNPVVQSLQKLQTLQSQNNPTTHLQERDQAKEQEELMIQRLLLEVKEMRDRVLAHLTSRSQKRIMNELKQQFSSMTEIPQLLGRCFNLSLNVKIIGQSFEHGYIDSTIGARILSDILILEQSLRLMLSSQQPEDLKRSKAMNNFLSLSGLKLDNKQDGRPKLGF</sequence>
<evidence type="ECO:0000313" key="3">
    <source>
        <dbReference type="Proteomes" id="UP000318571"/>
    </source>
</evidence>
<feature type="compositionally biased region" description="Low complexity" evidence="1">
    <location>
        <begin position="68"/>
        <end position="87"/>
    </location>
</feature>
<evidence type="ECO:0000256" key="1">
    <source>
        <dbReference type="SAM" id="MobiDB-lite"/>
    </source>
</evidence>
<dbReference type="AlphaFoldDB" id="A0A553PBA8"/>
<protein>
    <submittedName>
        <fullName evidence="2">Uncharacterized protein</fullName>
    </submittedName>
</protein>
<comment type="caution">
    <text evidence="2">The sequence shown here is derived from an EMBL/GenBank/DDBJ whole genome shotgun (WGS) entry which is preliminary data.</text>
</comment>
<evidence type="ECO:0000313" key="2">
    <source>
        <dbReference type="EMBL" id="TRY74929.1"/>
    </source>
</evidence>
<organism evidence="2 3">
    <name type="scientific">Tigriopus californicus</name>
    <name type="common">Marine copepod</name>
    <dbReference type="NCBI Taxonomy" id="6832"/>
    <lineage>
        <taxon>Eukaryota</taxon>
        <taxon>Metazoa</taxon>
        <taxon>Ecdysozoa</taxon>
        <taxon>Arthropoda</taxon>
        <taxon>Crustacea</taxon>
        <taxon>Multicrustacea</taxon>
        <taxon>Hexanauplia</taxon>
        <taxon>Copepoda</taxon>
        <taxon>Harpacticoida</taxon>
        <taxon>Harpacticidae</taxon>
        <taxon>Tigriopus</taxon>
    </lineage>
</organism>
<proteinExistence type="predicted"/>
<feature type="region of interest" description="Disordered" evidence="1">
    <location>
        <begin position="68"/>
        <end position="96"/>
    </location>
</feature>
<name>A0A553PBA8_TIGCA</name>
<dbReference type="EMBL" id="VCGU01000005">
    <property type="protein sequence ID" value="TRY74929.1"/>
    <property type="molecule type" value="Genomic_DNA"/>
</dbReference>
<keyword evidence="3" id="KW-1185">Reference proteome</keyword>
<accession>A0A553PBA8</accession>
<dbReference type="Proteomes" id="UP000318571">
    <property type="component" value="Chromosome 2"/>
</dbReference>